<evidence type="ECO:0000259" key="2">
    <source>
        <dbReference type="Pfam" id="PF22741"/>
    </source>
</evidence>
<dbReference type="InterPro" id="IPR055214">
    <property type="entry name" value="PTP-NADK"/>
</dbReference>
<comment type="caution">
    <text evidence="3">The sequence shown here is derived from an EMBL/GenBank/DDBJ whole genome shotgun (WGS) entry which is preliminary data.</text>
</comment>
<reference evidence="3 4" key="1">
    <citation type="submission" date="2014-09" db="EMBL/GenBank/DDBJ databases">
        <title>Draft Genome Sequence of Draconibacterium sp. JN14CK-3.</title>
        <authorList>
            <person name="Dong C."/>
            <person name="Lai Q."/>
            <person name="Shao Z."/>
        </authorList>
    </citation>
    <scope>NUCLEOTIDE SEQUENCE [LARGE SCALE GENOMIC DNA]</scope>
    <source>
        <strain evidence="3 4">JN14CK-3</strain>
    </source>
</reference>
<dbReference type="OrthoDB" id="270335at2"/>
<gene>
    <name evidence="3" type="ORF">LH29_06680</name>
</gene>
<evidence type="ECO:0000313" key="4">
    <source>
        <dbReference type="Proteomes" id="UP000032544"/>
    </source>
</evidence>
<evidence type="ECO:0000256" key="1">
    <source>
        <dbReference type="SAM" id="SignalP"/>
    </source>
</evidence>
<feature type="chain" id="PRO_5002331295" description="DSP-PTPase phosphatase fused to NAD+ Kinase domain-containing protein" evidence="1">
    <location>
        <begin position="24"/>
        <end position="186"/>
    </location>
</feature>
<accession>A0A0D8JEW8</accession>
<dbReference type="STRING" id="1544798.LH29_06680"/>
<dbReference type="SUPFAM" id="SSF52799">
    <property type="entry name" value="(Phosphotyrosine protein) phosphatases II"/>
    <property type="match status" value="1"/>
</dbReference>
<dbReference type="Gene3D" id="3.90.190.10">
    <property type="entry name" value="Protein tyrosine phosphatase superfamily"/>
    <property type="match status" value="1"/>
</dbReference>
<feature type="signal peptide" evidence="1">
    <location>
        <begin position="1"/>
        <end position="23"/>
    </location>
</feature>
<dbReference type="EMBL" id="JRHC01000001">
    <property type="protein sequence ID" value="KJF45091.1"/>
    <property type="molecule type" value="Genomic_DNA"/>
</dbReference>
<keyword evidence="1" id="KW-0732">Signal</keyword>
<name>A0A0D8JEW8_9BACT</name>
<evidence type="ECO:0000313" key="3">
    <source>
        <dbReference type="EMBL" id="KJF45091.1"/>
    </source>
</evidence>
<feature type="domain" description="DSP-PTPase phosphatase fused to NAD+ Kinase" evidence="2">
    <location>
        <begin position="49"/>
        <end position="137"/>
    </location>
</feature>
<keyword evidence="4" id="KW-1185">Reference proteome</keyword>
<dbReference type="RefSeq" id="WP_045026912.1">
    <property type="nucleotide sequence ID" value="NZ_JRHC01000001.1"/>
</dbReference>
<organism evidence="3 4">
    <name type="scientific">Draconibacterium sediminis</name>
    <dbReference type="NCBI Taxonomy" id="1544798"/>
    <lineage>
        <taxon>Bacteria</taxon>
        <taxon>Pseudomonadati</taxon>
        <taxon>Bacteroidota</taxon>
        <taxon>Bacteroidia</taxon>
        <taxon>Marinilabiliales</taxon>
        <taxon>Prolixibacteraceae</taxon>
        <taxon>Draconibacterium</taxon>
    </lineage>
</organism>
<dbReference type="Pfam" id="PF22741">
    <property type="entry name" value="PTP-NADK"/>
    <property type="match status" value="1"/>
</dbReference>
<protein>
    <recommendedName>
        <fullName evidence="2">DSP-PTPase phosphatase fused to NAD+ Kinase domain-containing protein</fullName>
    </recommendedName>
</protein>
<dbReference type="AlphaFoldDB" id="A0A0D8JEW8"/>
<dbReference type="InterPro" id="IPR029021">
    <property type="entry name" value="Prot-tyrosine_phosphatase-like"/>
</dbReference>
<dbReference type="Proteomes" id="UP000032544">
    <property type="component" value="Unassembled WGS sequence"/>
</dbReference>
<sequence>MKTFTLLLFSYVILLFNAPFAYASTLQKKGVPEIEELDIAPNLYKSDNMFFSGQPNLETFEWLKEQGVDLVINLRTDDENEDFAEEAFNEEEMVAKLKMKYISLPVAGYDGYTPENLEKFAEALDGKYKKVLIHCGSAGRVTYFMMAYLVEYKGYKLADAIAFGEQIKFSFPLEYLLKDEVDWKLK</sequence>
<proteinExistence type="predicted"/>